<dbReference type="InterPro" id="IPR026286">
    <property type="entry name" value="MaiA/AMDase"/>
</dbReference>
<feature type="compositionally biased region" description="Basic and acidic residues" evidence="1">
    <location>
        <begin position="240"/>
        <end position="251"/>
    </location>
</feature>
<accession>M0BPA8</accession>
<evidence type="ECO:0000313" key="2">
    <source>
        <dbReference type="EMBL" id="ELZ11459.1"/>
    </source>
</evidence>
<feature type="compositionally biased region" description="Low complexity" evidence="1">
    <location>
        <begin position="252"/>
        <end position="265"/>
    </location>
</feature>
<dbReference type="AlphaFoldDB" id="M0BPA8"/>
<dbReference type="OrthoDB" id="41425at2157"/>
<dbReference type="Pfam" id="PF17645">
    <property type="entry name" value="Amdase"/>
    <property type="match status" value="1"/>
</dbReference>
<reference evidence="2 3" key="1">
    <citation type="journal article" date="2014" name="PLoS Genet.">
        <title>Phylogenetically driven sequencing of extremely halophilic archaea reveals strategies for static and dynamic osmo-response.</title>
        <authorList>
            <person name="Becker E.A."/>
            <person name="Seitzer P.M."/>
            <person name="Tritt A."/>
            <person name="Larsen D."/>
            <person name="Krusor M."/>
            <person name="Yao A.I."/>
            <person name="Wu D."/>
            <person name="Madern D."/>
            <person name="Eisen J.A."/>
            <person name="Darling A.E."/>
            <person name="Facciotti M.T."/>
        </authorList>
    </citation>
    <scope>NUCLEOTIDE SEQUENCE [LARGE SCALE GENOMIC DNA]</scope>
    <source>
        <strain evidence="2 3">DSM 13077</strain>
    </source>
</reference>
<keyword evidence="3" id="KW-1185">Reference proteome</keyword>
<proteinExistence type="predicted"/>
<dbReference type="InterPro" id="IPR053714">
    <property type="entry name" value="Iso_Racemase_Enz_sf"/>
</dbReference>
<dbReference type="PIRSF" id="PIRSF015736">
    <property type="entry name" value="MI"/>
    <property type="match status" value="1"/>
</dbReference>
<dbReference type="PATRIC" id="fig|1227491.4.peg.31"/>
<evidence type="ECO:0000313" key="3">
    <source>
        <dbReference type="Proteomes" id="UP000011591"/>
    </source>
</evidence>
<dbReference type="PANTHER" id="PTHR40267:SF1">
    <property type="entry name" value="BLR3294 PROTEIN"/>
    <property type="match status" value="1"/>
</dbReference>
<evidence type="ECO:0000256" key="1">
    <source>
        <dbReference type="SAM" id="MobiDB-lite"/>
    </source>
</evidence>
<organism evidence="2 3">
    <name type="scientific">Natrialba aegyptia DSM 13077</name>
    <dbReference type="NCBI Taxonomy" id="1227491"/>
    <lineage>
        <taxon>Archaea</taxon>
        <taxon>Methanobacteriati</taxon>
        <taxon>Methanobacteriota</taxon>
        <taxon>Stenosarchaea group</taxon>
        <taxon>Halobacteria</taxon>
        <taxon>Halobacteriales</taxon>
        <taxon>Natrialbaceae</taxon>
        <taxon>Natrialba</taxon>
    </lineage>
</organism>
<dbReference type="Proteomes" id="UP000011591">
    <property type="component" value="Unassembled WGS sequence"/>
</dbReference>
<dbReference type="Gene3D" id="3.40.50.12500">
    <property type="match status" value="1"/>
</dbReference>
<name>M0BPA8_9EURY</name>
<dbReference type="EMBL" id="AOIP01000003">
    <property type="protein sequence ID" value="ELZ11459.1"/>
    <property type="molecule type" value="Genomic_DNA"/>
</dbReference>
<protein>
    <submittedName>
        <fullName evidence="2">Asp/Glu/hydantoin racemase</fullName>
    </submittedName>
</protein>
<dbReference type="PANTHER" id="PTHR40267">
    <property type="entry name" value="BLR3294 PROTEIN"/>
    <property type="match status" value="1"/>
</dbReference>
<feature type="region of interest" description="Disordered" evidence="1">
    <location>
        <begin position="236"/>
        <end position="280"/>
    </location>
</feature>
<dbReference type="RefSeq" id="WP_006663604.1">
    <property type="nucleotide sequence ID" value="NZ_AOIP01000003.1"/>
</dbReference>
<gene>
    <name evidence="2" type="ORF">C480_00152</name>
</gene>
<sequence>MPTNEADAGGNQRGRIGLIVPSSNTTAEPEFRAALPASVSVHGARMSLESVTVDELDAMSDDATRAAELLGHAAVDAIAYACTTGSLLHGPGFDAELEATIREAAGVPAVATARSVVRALEFIDATRIAVVTPYTADLDEKEREFLEQRGFDVATIDGRGLERNTAIGALDETEAFQQVVDHVGQCDSSGLDAIFVSCTNYRSLAAVDDLESELGVPVVTSNGATLWDLARVADFESESESERENENENERASTSASEAETGSENRLTIDGPGALFERER</sequence>
<comment type="caution">
    <text evidence="2">The sequence shown here is derived from an EMBL/GenBank/DDBJ whole genome shotgun (WGS) entry which is preliminary data.</text>
</comment>